<keyword evidence="4" id="KW-0282">Flagellum</keyword>
<dbReference type="Gene3D" id="2.60.40.10">
    <property type="entry name" value="Immunoglobulins"/>
    <property type="match status" value="11"/>
</dbReference>
<dbReference type="GO" id="GO:0005737">
    <property type="term" value="C:cytoplasm"/>
    <property type="evidence" value="ECO:0007669"/>
    <property type="project" value="UniProtKB-SubCell"/>
</dbReference>
<dbReference type="KEGG" id="bgt:106078877"/>
<proteinExistence type="predicted"/>
<gene>
    <name evidence="14" type="primary">106078877</name>
</gene>
<dbReference type="Pfam" id="PF24507">
    <property type="entry name" value="Ig_CFAP65_4th"/>
    <property type="match status" value="1"/>
</dbReference>
<sequence>MYIYYLLIYMLFCMYIVYISKPTMPTLDITTQQALHVVSDNIKMETNTPPSMSPINPLVSDKVNYFGIEVLDKIVWKAWQHSSEYTKTLVIKNLSGKTMKLTYRAPETRFFAVDFPKPIFLSSGASHSILIAFRPLENIVYNDKITFTLKDGKNFSVILKAVLPATDISIPVNLDFQMCAVRDSVSISFDVYNTGDLDTCLLWDVQSPFVIEPVEAVLAKGSSVQFKATFKPECAYVYEVTAICKFGTEYEFSRPTIFYGIGKFPHLLACLSGVNAEAANANKSLDVETVLDFGDVPAATTVGKWVELHNLAPVRSLFKVEKVSGTKQMETSFHCSITEGIVPAMSAMRIPLSFSPHSPNSVSIDYFNVISVGNISHSEIKCIGRSIGPKVELSKSWLNFKLVQEGQKVTRTLEIINNSDVEAFFQFDIDCEESVFQLSSTSGTLAAKSTATLLIHFIPKHPINYYRRVTLLVHNQSPLFLDLLGTCHSENQQPAILRMRHILKYFTHVERGLSVIAPDQLNKFHKDGRLELDENGCLKVIQETDMADLVPNPALSNVTAIDEYFNDGVHSPVVNVIPHVSLDVCILDFGVCQNIQALAEKTVNITNHTRGKVTVQWNGDQSHIFSVSPNVLDIPPLKACSFRVTFRPNCENKLYGNELECFVYYKNLREYRLVEDITHFPPWCLTLKCLGNTFMPNNEPFYPHMSLSPPMLAFPAVNVGESSHRTIILSNTGNTPIMYDFTKSLELQKTCKTRCDAKEQKESVFAIKPNKGILKSGHQVFTVRLTPTAVQHYSQDILVRMNNNEKYDQTLHFCGSAETAQVLLDNDGAIYFQPTCVGLVTSRSYGFKNISRMPICFQWLLRSDDRKVLNVEPSSGVVLPNEWVSHRWSFRPGEEKKYLIKPTLLCHGQGLSPTSSGGKRIPHSIRVVGEGSLGNIQTDEPYLDFGGIVVGSSSTNHFTIFNNGNCSLEYKLLIDGTEEGLETGGKGIELDVMEGVLPARSKHFITATVRPTRRVTYQYAIKYQLLVPQSDMIPSSVHEPQHLLYVLAAGVYPLLYVEDIRPMGSAISLSKKNLWNLFCLDNLNAALDADPSSTELAFNTNTRPSMGKSRSQLQLTKTVMDFNFSAAPVGSEPFKVTMMFKNTGTVTCDWIFMFPKDVELEMGFWMDDGERDSDELQDIKVMENKFFEITPKKGTLKSGETCNITFQYSHSMIGTNRLPVLLKIARGREIMINFLGATVDIEKPYLHFSANKYTFNPVPIGELLSPIQVYEMYNGGAVPVKFELDLTPLNIIKRQNFDQPVFECLNPSGEILPGRTGFVEWRFSPLEAKTYMIDIPIYIHNGDTNIVTFKGIGYDKRIMGDTMPFSDDPKMLGVSAVQKAHVPGQLGFLSKERISFGNIPLLSKARQLVFISNKSKDSSIFFEWHVTSYEDIRVLNIHPIRGEIPPNEHKLCRITFTAIGNPSFYDLDLICEISDLHEYNCYKNQLSAWEAERERQMNEFIITEKDLDADRRVPHIVDIVDGPPSARLSKLNALAEGRPITTDGELSKFKTLPPIRQLTEDEKRIAERRHQKKLANLWQKPEPIKPSLLHLGITARTHDTQEFQTNFPKEYKNFFIDGTLSLENQRKRQFLAPTELNCSKSEGNIIASILGSCLRALLEDSYFIDAIKDVMQEPIPYFCQFKDYNVDKSSEQKVSSRQDSSYPDYFISSRTTILPESEFDMGKLDFPDGVQLDALSTLSGTQRHSKSNVGSDEALMKDGETEQDIKRQPEVGNVLEQILENTVLNLMFEALSSEYSVVSKPRFITMLKKASMSKTFSRLKENVSSTK</sequence>
<dbReference type="InterPro" id="IPR057467">
    <property type="entry name" value="Ig_CFAP65_8th"/>
</dbReference>
<dbReference type="Proteomes" id="UP000076420">
    <property type="component" value="Unassembled WGS sequence"/>
</dbReference>
<dbReference type="VEuPathDB" id="VectorBase:BGLB012092"/>
<dbReference type="EnsemblMetazoa" id="BGLB012092-RC">
    <property type="protein sequence ID" value="BGLB012092-PC"/>
    <property type="gene ID" value="BGLB012092"/>
</dbReference>
<evidence type="ECO:0000256" key="7">
    <source>
        <dbReference type="SAM" id="MobiDB-lite"/>
    </source>
</evidence>
<evidence type="ECO:0000256" key="4">
    <source>
        <dbReference type="ARBA" id="ARBA00022846"/>
    </source>
</evidence>
<name>A0A2C9K2N4_BIOGL</name>
<evidence type="ECO:0000256" key="6">
    <source>
        <dbReference type="ARBA" id="ARBA00023273"/>
    </source>
</evidence>
<evidence type="ECO:0000256" key="1">
    <source>
        <dbReference type="ARBA" id="ARBA00004230"/>
    </source>
</evidence>
<dbReference type="OrthoDB" id="415597at2759"/>
<dbReference type="STRING" id="6526.A0A2C9K2N4"/>
<feature type="domain" description="CFAP65-like ninth Ig-like" evidence="11">
    <location>
        <begin position="1053"/>
        <end position="1236"/>
    </location>
</feature>
<keyword evidence="6" id="KW-0966">Cell projection</keyword>
<evidence type="ECO:0000256" key="2">
    <source>
        <dbReference type="ARBA" id="ARBA00004496"/>
    </source>
</evidence>
<dbReference type="Pfam" id="PF25248">
    <property type="entry name" value="Ig_CFAP65_8th"/>
    <property type="match status" value="1"/>
</dbReference>
<feature type="compositionally biased region" description="Basic and acidic residues" evidence="7">
    <location>
        <begin position="1754"/>
        <end position="1764"/>
    </location>
</feature>
<dbReference type="VEuPathDB" id="VectorBase:BGLAX_046780"/>
<evidence type="ECO:0000256" key="5">
    <source>
        <dbReference type="ARBA" id="ARBA00023069"/>
    </source>
</evidence>
<dbReference type="InterPro" id="IPR013783">
    <property type="entry name" value="Ig-like_fold"/>
</dbReference>
<dbReference type="Pfam" id="PF25249">
    <property type="entry name" value="Ig_CFAP65_7th"/>
    <property type="match status" value="1"/>
</dbReference>
<dbReference type="GO" id="GO:0031514">
    <property type="term" value="C:motile cilium"/>
    <property type="evidence" value="ECO:0007669"/>
    <property type="project" value="UniProtKB-SubCell"/>
</dbReference>
<dbReference type="InterPro" id="IPR056305">
    <property type="entry name" value="Ig_CFAP65_10th"/>
</dbReference>
<evidence type="ECO:0000259" key="8">
    <source>
        <dbReference type="Pfam" id="PF22544"/>
    </source>
</evidence>
<evidence type="ECO:0000256" key="3">
    <source>
        <dbReference type="ARBA" id="ARBA00022490"/>
    </source>
</evidence>
<dbReference type="Pfam" id="PF22544">
    <property type="entry name" value="HYDIN_VesB_CFA65-like_Ig"/>
    <property type="match status" value="1"/>
</dbReference>
<dbReference type="InterPro" id="IPR056344">
    <property type="entry name" value="Ig_CFAP65-like_9th"/>
</dbReference>
<feature type="domain" description="CFAP65 seventh Ig-like" evidence="13">
    <location>
        <begin position="826"/>
        <end position="898"/>
    </location>
</feature>
<accession>A0A2C9K2N4</accession>
<dbReference type="InterPro" id="IPR057470">
    <property type="entry name" value="Ig_CFAP65_7th"/>
</dbReference>
<feature type="compositionally biased region" description="Polar residues" evidence="7">
    <location>
        <begin position="1741"/>
        <end position="1750"/>
    </location>
</feature>
<dbReference type="PANTHER" id="PTHR46127">
    <property type="entry name" value="CILIA- AND FLAGELLA-ASSOCIATED PROTEIN 65"/>
    <property type="match status" value="1"/>
</dbReference>
<evidence type="ECO:0000313" key="15">
    <source>
        <dbReference type="Proteomes" id="UP000076420"/>
    </source>
</evidence>
<evidence type="ECO:0000259" key="9">
    <source>
        <dbReference type="Pfam" id="PF24291"/>
    </source>
</evidence>
<organism evidence="14 15">
    <name type="scientific">Biomphalaria glabrata</name>
    <name type="common">Bloodfluke planorb</name>
    <name type="synonym">Freshwater snail</name>
    <dbReference type="NCBI Taxonomy" id="6526"/>
    <lineage>
        <taxon>Eukaryota</taxon>
        <taxon>Metazoa</taxon>
        <taxon>Spiralia</taxon>
        <taxon>Lophotrochozoa</taxon>
        <taxon>Mollusca</taxon>
        <taxon>Gastropoda</taxon>
        <taxon>Heterobranchia</taxon>
        <taxon>Euthyneura</taxon>
        <taxon>Panpulmonata</taxon>
        <taxon>Hygrophila</taxon>
        <taxon>Lymnaeoidea</taxon>
        <taxon>Planorbidae</taxon>
        <taxon>Biomphalaria</taxon>
    </lineage>
</organism>
<keyword evidence="5" id="KW-0969">Cilium</keyword>
<protein>
    <recommendedName>
        <fullName evidence="16">Abnormal spindle-like microcephaly-associated protein ASH domain-containing protein</fullName>
    </recommendedName>
</protein>
<feature type="domain" description="CFAP65 tenth Ig-like" evidence="9">
    <location>
        <begin position="1240"/>
        <end position="1358"/>
    </location>
</feature>
<feature type="domain" description="HYDIN/VesB/CFA65-like Ig-like" evidence="8">
    <location>
        <begin position="703"/>
        <end position="815"/>
    </location>
</feature>
<feature type="domain" description="CFAP65 fourth Ig-like" evidence="10">
    <location>
        <begin position="398"/>
        <end position="490"/>
    </location>
</feature>
<evidence type="ECO:0000259" key="11">
    <source>
        <dbReference type="Pfam" id="PF24816"/>
    </source>
</evidence>
<evidence type="ECO:0000313" key="14">
    <source>
        <dbReference type="EnsemblMetazoa" id="BGLB012092-PC"/>
    </source>
</evidence>
<reference evidence="14" key="1">
    <citation type="submission" date="2020-05" db="UniProtKB">
        <authorList>
            <consortium name="EnsemblMetazoa"/>
        </authorList>
    </citation>
    <scope>IDENTIFICATION</scope>
    <source>
        <strain evidence="14">BB02</strain>
    </source>
</reference>
<evidence type="ECO:0000259" key="12">
    <source>
        <dbReference type="Pfam" id="PF25248"/>
    </source>
</evidence>
<dbReference type="PANTHER" id="PTHR46127:SF1">
    <property type="entry name" value="CILIA- AND FLAGELLA-ASSOCIATED PROTEIN 65"/>
    <property type="match status" value="1"/>
</dbReference>
<comment type="subcellular location">
    <subcellularLocation>
        <location evidence="1">Cell projection</location>
        <location evidence="1">Cilium</location>
        <location evidence="1">Flagellum</location>
    </subcellularLocation>
    <subcellularLocation>
        <location evidence="2">Cytoplasm</location>
    </subcellularLocation>
</comment>
<evidence type="ECO:0008006" key="16">
    <source>
        <dbReference type="Google" id="ProtNLM"/>
    </source>
</evidence>
<feature type="domain" description="CFAP65 eight Ig-like" evidence="12">
    <location>
        <begin position="933"/>
        <end position="1036"/>
    </location>
</feature>
<evidence type="ECO:0000259" key="13">
    <source>
        <dbReference type="Pfam" id="PF25249"/>
    </source>
</evidence>
<dbReference type="InterPro" id="IPR052614">
    <property type="entry name" value="CFAP65"/>
</dbReference>
<dbReference type="InterPro" id="IPR053879">
    <property type="entry name" value="HYDIN_VesB_CFA65-like_Ig"/>
</dbReference>
<feature type="region of interest" description="Disordered" evidence="7">
    <location>
        <begin position="1741"/>
        <end position="1764"/>
    </location>
</feature>
<dbReference type="RefSeq" id="XP_013095381.2">
    <property type="nucleotide sequence ID" value="XM_013239927.2"/>
</dbReference>
<keyword evidence="3" id="KW-0963">Cytoplasm</keyword>
<dbReference type="Pfam" id="PF24816">
    <property type="entry name" value="Ig_CFAP65__9th"/>
    <property type="match status" value="1"/>
</dbReference>
<evidence type="ECO:0000259" key="10">
    <source>
        <dbReference type="Pfam" id="PF24507"/>
    </source>
</evidence>
<dbReference type="Pfam" id="PF24291">
    <property type="entry name" value="Ig_CFAP65"/>
    <property type="match status" value="1"/>
</dbReference>
<dbReference type="InterPro" id="IPR058536">
    <property type="entry name" value="Ig_CFAP65_4th"/>
</dbReference>